<evidence type="ECO:0000259" key="2">
    <source>
        <dbReference type="Pfam" id="PF12106"/>
    </source>
</evidence>
<feature type="compositionally biased region" description="Basic and acidic residues" evidence="1">
    <location>
        <begin position="131"/>
        <end position="144"/>
    </location>
</feature>
<evidence type="ECO:0000256" key="1">
    <source>
        <dbReference type="SAM" id="MobiDB-lite"/>
    </source>
</evidence>
<dbReference type="SUPFAM" id="SSF102824">
    <property type="entry name" value="Colicin D/E5 nuclease domain"/>
    <property type="match status" value="1"/>
</dbReference>
<reference evidence="3 4" key="1">
    <citation type="submission" date="2016-11" db="EMBL/GenBank/DDBJ databases">
        <title>Comparative genomics of Acidibacillus ferroxidans species.</title>
        <authorList>
            <person name="Oliveira G."/>
            <person name="Nunes G."/>
            <person name="Oliveira R."/>
            <person name="Araujo F."/>
            <person name="Salim A."/>
            <person name="Scholte L."/>
            <person name="Morais D."/>
            <person name="Nancucheo I."/>
            <person name="Johnson D.B."/>
            <person name="Grail B."/>
            <person name="Bittencourt J."/>
            <person name="Valadares R."/>
        </authorList>
    </citation>
    <scope>NUCLEOTIDE SEQUENCE [LARGE SCALE GENOMIC DNA]</scope>
    <source>
        <strain evidence="3 4">Y002</strain>
    </source>
</reference>
<dbReference type="InterPro" id="IPR021964">
    <property type="entry name" value="Colicin_E5_C"/>
</dbReference>
<dbReference type="Proteomes" id="UP000245380">
    <property type="component" value="Unassembled WGS sequence"/>
</dbReference>
<gene>
    <name evidence="3" type="ORF">BM613_07300</name>
</gene>
<protein>
    <recommendedName>
        <fullName evidence="2">Colicin E5 ribonuclease domain-containing protein</fullName>
    </recommendedName>
</protein>
<evidence type="ECO:0000313" key="3">
    <source>
        <dbReference type="EMBL" id="PWI57778.1"/>
    </source>
</evidence>
<feature type="region of interest" description="Disordered" evidence="1">
    <location>
        <begin position="16"/>
        <end position="35"/>
    </location>
</feature>
<sequence length="144" mass="15951">MTLFAKESNELDALREMNQESKVTALDTREVPTAENVTSKAEVVGGASAEGTGKLSINYDSKIAKQMTQRGWTKDSIQQTIDHPARTVKTTDTRFRPDGTRNSDPATAYINSDGSYVVRNDRTGNIVQVSDRNDPNWKSPWGDK</sequence>
<dbReference type="EMBL" id="MPDK01000009">
    <property type="protein sequence ID" value="PWI57778.1"/>
    <property type="molecule type" value="Genomic_DNA"/>
</dbReference>
<dbReference type="RefSeq" id="WP_109430524.1">
    <property type="nucleotide sequence ID" value="NZ_MPDK01000009.1"/>
</dbReference>
<dbReference type="InterPro" id="IPR038233">
    <property type="entry name" value="Colicin_D/E5_nuclease"/>
</dbReference>
<dbReference type="Gene3D" id="3.30.2310.30">
    <property type="match status" value="1"/>
</dbReference>
<feature type="compositionally biased region" description="Basic and acidic residues" evidence="1">
    <location>
        <begin position="83"/>
        <end position="101"/>
    </location>
</feature>
<dbReference type="OrthoDB" id="41445at2"/>
<accession>A0A2U3D918</accession>
<dbReference type="AlphaFoldDB" id="A0A2U3D918"/>
<feature type="compositionally biased region" description="Polar residues" evidence="1">
    <location>
        <begin position="70"/>
        <end position="81"/>
    </location>
</feature>
<feature type="region of interest" description="Disordered" evidence="1">
    <location>
        <begin position="70"/>
        <end position="144"/>
    </location>
</feature>
<keyword evidence="4" id="KW-1185">Reference proteome</keyword>
<feature type="domain" description="Colicin E5 ribonuclease" evidence="2">
    <location>
        <begin position="57"/>
        <end position="139"/>
    </location>
</feature>
<proteinExistence type="predicted"/>
<dbReference type="Pfam" id="PF12106">
    <property type="entry name" value="Colicin_E5"/>
    <property type="match status" value="1"/>
</dbReference>
<comment type="caution">
    <text evidence="3">The sequence shown here is derived from an EMBL/GenBank/DDBJ whole genome shotgun (WGS) entry which is preliminary data.</text>
</comment>
<organism evidence="3 4">
    <name type="scientific">Sulfoacidibacillus thermotolerans</name>
    <name type="common">Acidibacillus sulfuroxidans</name>
    <dbReference type="NCBI Taxonomy" id="1765684"/>
    <lineage>
        <taxon>Bacteria</taxon>
        <taxon>Bacillati</taxon>
        <taxon>Bacillota</taxon>
        <taxon>Bacilli</taxon>
        <taxon>Bacillales</taxon>
        <taxon>Alicyclobacillaceae</taxon>
        <taxon>Sulfoacidibacillus</taxon>
    </lineage>
</organism>
<feature type="compositionally biased region" description="Polar residues" evidence="1">
    <location>
        <begin position="102"/>
        <end position="114"/>
    </location>
</feature>
<dbReference type="InterPro" id="IPR038234">
    <property type="entry name" value="Colicin_E5_C_sf"/>
</dbReference>
<dbReference type="GO" id="GO:0004540">
    <property type="term" value="F:RNA nuclease activity"/>
    <property type="evidence" value="ECO:0007669"/>
    <property type="project" value="InterPro"/>
</dbReference>
<evidence type="ECO:0000313" key="4">
    <source>
        <dbReference type="Proteomes" id="UP000245380"/>
    </source>
</evidence>
<name>A0A2U3D918_SULT2</name>